<dbReference type="AlphaFoldDB" id="A0A545UWA6"/>
<evidence type="ECO:0000256" key="3">
    <source>
        <dbReference type="ARBA" id="ARBA00023125"/>
    </source>
</evidence>
<dbReference type="OrthoDB" id="4116913at2759"/>
<evidence type="ECO:0000256" key="1">
    <source>
        <dbReference type="ARBA" id="ARBA00004123"/>
    </source>
</evidence>
<sequence>MVLNLENYYKTEDCLDDDLKDRKRRHVSVLFGVCYILDKDIALRFGRPPLLTEDYCDLAFMDSAAGGTDIVHEYPTDPKLSLIKERICCLLYSPKADKGSDGEILHNIRQLDYELEQWRLSMPGSLRPRLSISLDSGPAIREAATRQDKQIALQLDYHYTLITIHTMVRKCGASNEETDLPEDLHGVIHSSVDLSLEAGRSTLLFLKFSLSLLGAKAFQYIQSFAPVAAMALFVNVLVHPLGDSSQGDLETLIQAVGTFQTIPIDSLSGNEIQQIQALCEFIMELVRLGSCAIWKAKTDRK</sequence>
<keyword evidence="2" id="KW-0805">Transcription regulation</keyword>
<organism evidence="6 7">
    <name type="scientific">Cordyceps javanica</name>
    <dbReference type="NCBI Taxonomy" id="43265"/>
    <lineage>
        <taxon>Eukaryota</taxon>
        <taxon>Fungi</taxon>
        <taxon>Dikarya</taxon>
        <taxon>Ascomycota</taxon>
        <taxon>Pezizomycotina</taxon>
        <taxon>Sordariomycetes</taxon>
        <taxon>Hypocreomycetidae</taxon>
        <taxon>Hypocreales</taxon>
        <taxon>Cordycipitaceae</taxon>
        <taxon>Cordyceps</taxon>
    </lineage>
</organism>
<evidence type="ECO:0000313" key="6">
    <source>
        <dbReference type="EMBL" id="TQV93739.1"/>
    </source>
</evidence>
<name>A0A545UWA6_9HYPO</name>
<reference evidence="6 7" key="1">
    <citation type="journal article" date="2019" name="Appl. Microbiol. Biotechnol.">
        <title>Genome sequence of Isaria javanica and comparative genome analysis insights into family S53 peptidase evolution in fungal entomopathogens.</title>
        <authorList>
            <person name="Lin R."/>
            <person name="Zhang X."/>
            <person name="Xin B."/>
            <person name="Zou M."/>
            <person name="Gao Y."/>
            <person name="Qin F."/>
            <person name="Hu Q."/>
            <person name="Xie B."/>
            <person name="Cheng X."/>
        </authorList>
    </citation>
    <scope>NUCLEOTIDE SEQUENCE [LARGE SCALE GENOMIC DNA]</scope>
    <source>
        <strain evidence="6 7">IJ1G</strain>
    </source>
</reference>
<dbReference type="PANTHER" id="PTHR46910:SF37">
    <property type="entry name" value="ZN(II)2CYS6 TRANSCRIPTION FACTOR (EUROFUNG)"/>
    <property type="match status" value="1"/>
</dbReference>
<dbReference type="STRING" id="43265.A0A545UWA6"/>
<accession>A0A545UWA6</accession>
<gene>
    <name evidence="6" type="ORF">IF1G_07471</name>
</gene>
<evidence type="ECO:0000313" key="7">
    <source>
        <dbReference type="Proteomes" id="UP000315783"/>
    </source>
</evidence>
<keyword evidence="7" id="KW-1185">Reference proteome</keyword>
<dbReference type="PANTHER" id="PTHR46910">
    <property type="entry name" value="TRANSCRIPTION FACTOR PDR1"/>
    <property type="match status" value="1"/>
</dbReference>
<dbReference type="InterPro" id="IPR050987">
    <property type="entry name" value="AtrR-like"/>
</dbReference>
<dbReference type="GO" id="GO:0005634">
    <property type="term" value="C:nucleus"/>
    <property type="evidence" value="ECO:0007669"/>
    <property type="project" value="UniProtKB-SubCell"/>
</dbReference>
<evidence type="ECO:0000256" key="2">
    <source>
        <dbReference type="ARBA" id="ARBA00023015"/>
    </source>
</evidence>
<dbReference type="EMBL" id="SPUK01000011">
    <property type="protein sequence ID" value="TQV93739.1"/>
    <property type="molecule type" value="Genomic_DNA"/>
</dbReference>
<comment type="subcellular location">
    <subcellularLocation>
        <location evidence="1">Nucleus</location>
    </subcellularLocation>
</comment>
<evidence type="ECO:0000256" key="4">
    <source>
        <dbReference type="ARBA" id="ARBA00023163"/>
    </source>
</evidence>
<keyword evidence="3" id="KW-0238">DNA-binding</keyword>
<keyword evidence="4" id="KW-0804">Transcription</keyword>
<comment type="caution">
    <text evidence="6">The sequence shown here is derived from an EMBL/GenBank/DDBJ whole genome shotgun (WGS) entry which is preliminary data.</text>
</comment>
<dbReference type="Proteomes" id="UP000315783">
    <property type="component" value="Unassembled WGS sequence"/>
</dbReference>
<dbReference type="GO" id="GO:0003677">
    <property type="term" value="F:DNA binding"/>
    <property type="evidence" value="ECO:0007669"/>
    <property type="project" value="UniProtKB-KW"/>
</dbReference>
<dbReference type="GO" id="GO:0003700">
    <property type="term" value="F:DNA-binding transcription factor activity"/>
    <property type="evidence" value="ECO:0007669"/>
    <property type="project" value="InterPro"/>
</dbReference>
<keyword evidence="5" id="KW-0539">Nucleus</keyword>
<evidence type="ECO:0000256" key="5">
    <source>
        <dbReference type="ARBA" id="ARBA00023242"/>
    </source>
</evidence>
<protein>
    <submittedName>
        <fullName evidence="6">Fungal specific transcription factor</fullName>
    </submittedName>
</protein>
<dbReference type="CDD" id="cd12148">
    <property type="entry name" value="fungal_TF_MHR"/>
    <property type="match status" value="1"/>
</dbReference>
<proteinExistence type="predicted"/>